<dbReference type="Gene3D" id="1.20.120.1080">
    <property type="match status" value="1"/>
</dbReference>
<evidence type="ECO:0000256" key="3">
    <source>
        <dbReference type="ARBA" id="ARBA00022801"/>
    </source>
</evidence>
<feature type="compositionally biased region" description="Polar residues" evidence="7">
    <location>
        <begin position="757"/>
        <end position="778"/>
    </location>
</feature>
<sequence length="883" mass="96081">MSRGAKRSSVEAFGDGNDTKSGRPSQNPNGHRRQTSTAAATHLATRQKLPIWAHQDAIRSALRTHNVLLLVGETGSGKSTQVPQFLINEPWCRRRKVTIPHLPGGLNSTSPTPPAAPRQIQIGGTIAITQPRRVAATSLARRVAEEMGTGPLGSKHSEVGYSVRFDNQTGPATRIKYLTEGMLLQELLRDPGLRAYSVVVVDEVHERGVDVDLCLGFLRGLCDEGSEVCRTERGGVGLRVVVMSATAEMGVLEGFFAPKQEQEEDVWEGFSDEEDSAGSRLESTHTESQPSNSAISVTTLQIPGRLFPVEINYLPKPTTDVITSALERITDIHVHRPLPGDILVFLPGQENIETLHSLLKTYASNLNQSATEPPKPQTNGHAAPSRAPRKPTTAHPKLPHLLPLPLYASLPTHQQSLAIQNAPEPFTRKVILATNIAETSLTIPGIQYVIDSGFCKQRLYRPTLGIESLIITAISKSSAKQRAGRAGRERKGGVVWRMYTEKDYHSLEASTAEEITRADLRSVMLVLKSRGVTDDGSSNSNDDEVDVDGEGVEGSRKQDPWKWVTPPKLKAWRAAMIGLFQIGALDPPTGMITDIGRELSLLPLPVSLGKCLLSSTAYGTTPQIIDIVSALSVEGIFFNISTEQYDTNGNKRFKRGTNNDEDHDEEDVLDPRLRLRQQLHRREGDHLTLLATVQAYVAENTDRKRWCNDRGTSHRAMQGIMDVRKQLTGIMNRKVAEQSQQEKRDRTSNGHAGAASDNVSATDAPSVNGSNGTTTTDADLTRRILTTLLCGLHPNVARLSTASTTSSSSTNRKASSSSAGGPQSTYTTLITNQPISIHPSSVLFGRKVEAIMSSEMVFTTKSYARCVSAVEMGWVGEAAGVGR</sequence>
<feature type="region of interest" description="Disordered" evidence="7">
    <location>
        <begin position="800"/>
        <end position="827"/>
    </location>
</feature>
<keyword evidence="2" id="KW-0547">Nucleotide-binding</keyword>
<dbReference type="GO" id="GO:0005730">
    <property type="term" value="C:nucleolus"/>
    <property type="evidence" value="ECO:0007669"/>
    <property type="project" value="TreeGrafter"/>
</dbReference>
<name>A0A0N0NM69_9EURO</name>
<feature type="region of interest" description="Disordered" evidence="7">
    <location>
        <begin position="1"/>
        <end position="41"/>
    </location>
</feature>
<dbReference type="InterPro" id="IPR027417">
    <property type="entry name" value="P-loop_NTPase"/>
</dbReference>
<dbReference type="GO" id="GO:0003725">
    <property type="term" value="F:double-stranded RNA binding"/>
    <property type="evidence" value="ECO:0007669"/>
    <property type="project" value="TreeGrafter"/>
</dbReference>
<dbReference type="GO" id="GO:1990904">
    <property type="term" value="C:ribonucleoprotein complex"/>
    <property type="evidence" value="ECO:0007669"/>
    <property type="project" value="UniProtKB-ARBA"/>
</dbReference>
<feature type="region of interest" description="Disordered" evidence="7">
    <location>
        <begin position="734"/>
        <end position="778"/>
    </location>
</feature>
<feature type="compositionally biased region" description="Low complexity" evidence="7">
    <location>
        <begin position="800"/>
        <end position="819"/>
    </location>
</feature>
<organism evidence="10 11">
    <name type="scientific">Cyphellophora attinorum</name>
    <dbReference type="NCBI Taxonomy" id="1664694"/>
    <lineage>
        <taxon>Eukaryota</taxon>
        <taxon>Fungi</taxon>
        <taxon>Dikarya</taxon>
        <taxon>Ascomycota</taxon>
        <taxon>Pezizomycotina</taxon>
        <taxon>Eurotiomycetes</taxon>
        <taxon>Chaetothyriomycetidae</taxon>
        <taxon>Chaetothyriales</taxon>
        <taxon>Cyphellophoraceae</taxon>
        <taxon>Cyphellophora</taxon>
    </lineage>
</organism>
<dbReference type="RefSeq" id="XP_017999971.1">
    <property type="nucleotide sequence ID" value="XM_018140343.1"/>
</dbReference>
<feature type="compositionally biased region" description="Acidic residues" evidence="7">
    <location>
        <begin position="266"/>
        <end position="276"/>
    </location>
</feature>
<dbReference type="Proteomes" id="UP000038010">
    <property type="component" value="Unassembled WGS sequence"/>
</dbReference>
<reference evidence="10 11" key="1">
    <citation type="submission" date="2015-06" db="EMBL/GenBank/DDBJ databases">
        <title>Draft genome of the ant-associated black yeast Phialophora attae CBS 131958.</title>
        <authorList>
            <person name="Moreno L.F."/>
            <person name="Stielow B.J."/>
            <person name="de Hoog S."/>
            <person name="Vicente V.A."/>
            <person name="Weiss V.A."/>
            <person name="de Vries M."/>
            <person name="Cruz L.M."/>
            <person name="Souza E.M."/>
        </authorList>
    </citation>
    <scope>NUCLEOTIDE SEQUENCE [LARGE SCALE GENOMIC DNA]</scope>
    <source>
        <strain evidence="10 11">CBS 131958</strain>
    </source>
</reference>
<protein>
    <recommendedName>
        <fullName evidence="1">RNA helicase</fullName>
        <ecNumber evidence="1">3.6.4.13</ecNumber>
    </recommendedName>
</protein>
<dbReference type="GO" id="GO:0045943">
    <property type="term" value="P:positive regulation of transcription by RNA polymerase I"/>
    <property type="evidence" value="ECO:0007669"/>
    <property type="project" value="TreeGrafter"/>
</dbReference>
<dbReference type="PANTHER" id="PTHR18934:SF118">
    <property type="entry name" value="ATP-DEPENDENT RNA HELICASE DHX33"/>
    <property type="match status" value="1"/>
</dbReference>
<evidence type="ECO:0000256" key="7">
    <source>
        <dbReference type="SAM" id="MobiDB-lite"/>
    </source>
</evidence>
<dbReference type="InterPro" id="IPR048333">
    <property type="entry name" value="HA2_WH"/>
</dbReference>
<feature type="domain" description="Helicase C-terminal" evidence="9">
    <location>
        <begin position="317"/>
        <end position="531"/>
    </location>
</feature>
<dbReference type="InterPro" id="IPR011709">
    <property type="entry name" value="DEAD-box_helicase_OB_fold"/>
</dbReference>
<dbReference type="GeneID" id="28732224"/>
<feature type="compositionally biased region" description="Acidic residues" evidence="7">
    <location>
        <begin position="659"/>
        <end position="668"/>
    </location>
</feature>
<gene>
    <name evidence="10" type="ORF">AB675_11491</name>
</gene>
<feature type="compositionally biased region" description="Basic and acidic residues" evidence="7">
    <location>
        <begin position="734"/>
        <end position="748"/>
    </location>
</feature>
<dbReference type="PROSITE" id="PS51192">
    <property type="entry name" value="HELICASE_ATP_BIND_1"/>
    <property type="match status" value="1"/>
</dbReference>
<keyword evidence="5" id="KW-0067">ATP-binding</keyword>
<feature type="compositionally biased region" description="Polar residues" evidence="7">
    <location>
        <begin position="22"/>
        <end position="39"/>
    </location>
</feature>
<feature type="region of interest" description="Disordered" evidence="7">
    <location>
        <begin position="649"/>
        <end position="668"/>
    </location>
</feature>
<dbReference type="Pfam" id="PF21010">
    <property type="entry name" value="HA2_C"/>
    <property type="match status" value="1"/>
</dbReference>
<dbReference type="CDD" id="cd17917">
    <property type="entry name" value="DEXHc_RHA-like"/>
    <property type="match status" value="1"/>
</dbReference>
<dbReference type="InterPro" id="IPR002464">
    <property type="entry name" value="DNA/RNA_helicase_DEAH_CS"/>
</dbReference>
<evidence type="ECO:0000256" key="6">
    <source>
        <dbReference type="ARBA" id="ARBA00047984"/>
    </source>
</evidence>
<dbReference type="CDD" id="cd18791">
    <property type="entry name" value="SF2_C_RHA"/>
    <property type="match status" value="1"/>
</dbReference>
<accession>A0A0N0NM69</accession>
<evidence type="ECO:0000313" key="11">
    <source>
        <dbReference type="Proteomes" id="UP000038010"/>
    </source>
</evidence>
<comment type="caution">
    <text evidence="10">The sequence shown here is derived from an EMBL/GenBank/DDBJ whole genome shotgun (WGS) entry which is preliminary data.</text>
</comment>
<dbReference type="AlphaFoldDB" id="A0A0N0NM69"/>
<dbReference type="EMBL" id="LFJN01000013">
    <property type="protein sequence ID" value="KPI40008.1"/>
    <property type="molecule type" value="Genomic_DNA"/>
</dbReference>
<dbReference type="PANTHER" id="PTHR18934">
    <property type="entry name" value="ATP-DEPENDENT RNA HELICASE"/>
    <property type="match status" value="1"/>
</dbReference>
<keyword evidence="3" id="KW-0378">Hydrolase</keyword>
<feature type="region of interest" description="Disordered" evidence="7">
    <location>
        <begin position="532"/>
        <end position="560"/>
    </location>
</feature>
<dbReference type="InterPro" id="IPR007502">
    <property type="entry name" value="Helicase-assoc_dom"/>
</dbReference>
<dbReference type="Pfam" id="PF07717">
    <property type="entry name" value="OB_NTP_bind"/>
    <property type="match status" value="1"/>
</dbReference>
<dbReference type="VEuPathDB" id="FungiDB:AB675_11491"/>
<evidence type="ECO:0000259" key="9">
    <source>
        <dbReference type="PROSITE" id="PS51194"/>
    </source>
</evidence>
<dbReference type="STRING" id="1664694.A0A0N0NM69"/>
<dbReference type="EC" id="3.6.4.13" evidence="1"/>
<feature type="domain" description="Helicase ATP-binding" evidence="8">
    <location>
        <begin position="59"/>
        <end position="265"/>
    </location>
</feature>
<evidence type="ECO:0000313" key="10">
    <source>
        <dbReference type="EMBL" id="KPI40008.1"/>
    </source>
</evidence>
<dbReference type="Gene3D" id="3.40.50.300">
    <property type="entry name" value="P-loop containing nucleotide triphosphate hydrolases"/>
    <property type="match status" value="2"/>
</dbReference>
<dbReference type="GO" id="GO:0003724">
    <property type="term" value="F:RNA helicase activity"/>
    <property type="evidence" value="ECO:0007669"/>
    <property type="project" value="UniProtKB-EC"/>
</dbReference>
<dbReference type="SMART" id="SM00487">
    <property type="entry name" value="DEXDc"/>
    <property type="match status" value="1"/>
</dbReference>
<dbReference type="OrthoDB" id="10253254at2759"/>
<feature type="region of interest" description="Disordered" evidence="7">
    <location>
        <begin position="266"/>
        <end position="294"/>
    </location>
</feature>
<dbReference type="Pfam" id="PF00271">
    <property type="entry name" value="Helicase_C"/>
    <property type="match status" value="1"/>
</dbReference>
<dbReference type="GO" id="GO:0016787">
    <property type="term" value="F:hydrolase activity"/>
    <property type="evidence" value="ECO:0007669"/>
    <property type="project" value="UniProtKB-KW"/>
</dbReference>
<dbReference type="GO" id="GO:0005524">
    <property type="term" value="F:ATP binding"/>
    <property type="evidence" value="ECO:0007669"/>
    <property type="project" value="UniProtKB-KW"/>
</dbReference>
<evidence type="ECO:0000256" key="5">
    <source>
        <dbReference type="ARBA" id="ARBA00022840"/>
    </source>
</evidence>
<comment type="catalytic activity">
    <reaction evidence="6">
        <text>ATP + H2O = ADP + phosphate + H(+)</text>
        <dbReference type="Rhea" id="RHEA:13065"/>
        <dbReference type="ChEBI" id="CHEBI:15377"/>
        <dbReference type="ChEBI" id="CHEBI:15378"/>
        <dbReference type="ChEBI" id="CHEBI:30616"/>
        <dbReference type="ChEBI" id="CHEBI:43474"/>
        <dbReference type="ChEBI" id="CHEBI:456216"/>
        <dbReference type="EC" id="3.6.4.13"/>
    </reaction>
</comment>
<feature type="region of interest" description="Disordered" evidence="7">
    <location>
        <begin position="367"/>
        <end position="396"/>
    </location>
</feature>
<dbReference type="SMART" id="SM00847">
    <property type="entry name" value="HA2"/>
    <property type="match status" value="1"/>
</dbReference>
<keyword evidence="4 10" id="KW-0347">Helicase</keyword>
<dbReference type="InterPro" id="IPR014001">
    <property type="entry name" value="Helicase_ATP-bd"/>
</dbReference>
<keyword evidence="11" id="KW-1185">Reference proteome</keyword>
<evidence type="ECO:0000256" key="4">
    <source>
        <dbReference type="ARBA" id="ARBA00022806"/>
    </source>
</evidence>
<dbReference type="InterPro" id="IPR001650">
    <property type="entry name" value="Helicase_C-like"/>
</dbReference>
<evidence type="ECO:0000259" key="8">
    <source>
        <dbReference type="PROSITE" id="PS51192"/>
    </source>
</evidence>
<dbReference type="SMART" id="SM00490">
    <property type="entry name" value="HELICc"/>
    <property type="match status" value="1"/>
</dbReference>
<dbReference type="SUPFAM" id="SSF52540">
    <property type="entry name" value="P-loop containing nucleoside triphosphate hydrolases"/>
    <property type="match status" value="1"/>
</dbReference>
<evidence type="ECO:0000256" key="2">
    <source>
        <dbReference type="ARBA" id="ARBA00022741"/>
    </source>
</evidence>
<proteinExistence type="predicted"/>
<feature type="compositionally biased region" description="Acidic residues" evidence="7">
    <location>
        <begin position="541"/>
        <end position="551"/>
    </location>
</feature>
<evidence type="ECO:0000256" key="1">
    <source>
        <dbReference type="ARBA" id="ARBA00012552"/>
    </source>
</evidence>
<dbReference type="PROSITE" id="PS51194">
    <property type="entry name" value="HELICASE_CTER"/>
    <property type="match status" value="1"/>
</dbReference>
<dbReference type="Pfam" id="PF04408">
    <property type="entry name" value="WHD_HA2"/>
    <property type="match status" value="1"/>
</dbReference>
<dbReference type="PROSITE" id="PS00690">
    <property type="entry name" value="DEAH_ATP_HELICASE"/>
    <property type="match status" value="1"/>
</dbReference>